<dbReference type="InterPro" id="IPR050188">
    <property type="entry name" value="RluA_PseudoU_synthase"/>
</dbReference>
<dbReference type="Proteomes" id="UP000268033">
    <property type="component" value="Unassembled WGS sequence"/>
</dbReference>
<evidence type="ECO:0000313" key="12">
    <source>
        <dbReference type="Proteomes" id="UP000268033"/>
    </source>
</evidence>
<dbReference type="GO" id="GO:0160149">
    <property type="term" value="F:tRNA pseudouridine(65) synthase activity"/>
    <property type="evidence" value="ECO:0007669"/>
    <property type="project" value="UniProtKB-EC"/>
</dbReference>
<keyword evidence="1" id="KW-0819">tRNA processing</keyword>
<evidence type="ECO:0000313" key="11">
    <source>
        <dbReference type="EMBL" id="ROQ28484.1"/>
    </source>
</evidence>
<keyword evidence="12" id="KW-1185">Reference proteome</keyword>
<comment type="function">
    <text evidence="4">Responsible for synthesis of pseudouridine from uracil-65 in transfer RNAs.</text>
</comment>
<evidence type="ECO:0000256" key="8">
    <source>
        <dbReference type="ARBA" id="ARBA00041975"/>
    </source>
</evidence>
<sequence length="253" mass="28646">MMLPICYQDEHLVVIDKPAGLLVHRSKIASGEKLFALQLLRDQLGQHVFPAHRLDRPTSGLLLFALSSDVARQLTTLFTERQVKKSYLSLVRGWVKEGAVLDYPLVEEHDAVMGQPRLEKSAQDAVTAYAPLAHGELPFAVGRYNTARYSLISCSPKTGRRHQLRRHFDHLRHPIINDTTHGDGKHNRFFREQMAFSELGLRAWRLSFTHPVTGNPLDIKAGLPASWTELFNHFGWDSQAVMAKAAAWHEQEA</sequence>
<dbReference type="InterPro" id="IPR006145">
    <property type="entry name" value="PsdUridine_synth_RsuA/RluA"/>
</dbReference>
<evidence type="ECO:0000256" key="9">
    <source>
        <dbReference type="ARBA" id="ARBA00043049"/>
    </source>
</evidence>
<organism evidence="11 12">
    <name type="scientific">Gallaecimonas pentaromativorans</name>
    <dbReference type="NCBI Taxonomy" id="584787"/>
    <lineage>
        <taxon>Bacteria</taxon>
        <taxon>Pseudomonadati</taxon>
        <taxon>Pseudomonadota</taxon>
        <taxon>Gammaproteobacteria</taxon>
        <taxon>Enterobacterales</taxon>
        <taxon>Gallaecimonadaceae</taxon>
        <taxon>Gallaecimonas</taxon>
    </lineage>
</organism>
<evidence type="ECO:0000256" key="2">
    <source>
        <dbReference type="ARBA" id="ARBA00023235"/>
    </source>
</evidence>
<evidence type="ECO:0000256" key="5">
    <source>
        <dbReference type="ARBA" id="ARBA00038943"/>
    </source>
</evidence>
<dbReference type="RefSeq" id="WP_123420981.1">
    <property type="nucleotide sequence ID" value="NZ_RJUL01000003.1"/>
</dbReference>
<evidence type="ECO:0000256" key="3">
    <source>
        <dbReference type="ARBA" id="ARBA00036607"/>
    </source>
</evidence>
<protein>
    <recommendedName>
        <fullName evidence="6">tRNA pseudouridine synthase C</fullName>
        <ecNumber evidence="5">5.4.99.26</ecNumber>
    </recommendedName>
    <alternativeName>
        <fullName evidence="8">tRNA pseudouridine(65) synthase</fullName>
    </alternativeName>
    <alternativeName>
        <fullName evidence="9">tRNA pseudouridylate synthase C</fullName>
    </alternativeName>
    <alternativeName>
        <fullName evidence="7">tRNA-uridine isomerase C</fullName>
    </alternativeName>
</protein>
<evidence type="ECO:0000256" key="1">
    <source>
        <dbReference type="ARBA" id="ARBA00022694"/>
    </source>
</evidence>
<accession>A0A3N1P900</accession>
<proteinExistence type="predicted"/>
<dbReference type="SUPFAM" id="SSF55120">
    <property type="entry name" value="Pseudouridine synthase"/>
    <property type="match status" value="1"/>
</dbReference>
<dbReference type="GO" id="GO:0008033">
    <property type="term" value="P:tRNA processing"/>
    <property type="evidence" value="ECO:0007669"/>
    <property type="project" value="UniProtKB-KW"/>
</dbReference>
<evidence type="ECO:0000256" key="7">
    <source>
        <dbReference type="ARBA" id="ARBA00041803"/>
    </source>
</evidence>
<dbReference type="STRING" id="584787.GCA_001247655_00351"/>
<reference evidence="11 12" key="1">
    <citation type="submission" date="2018-11" db="EMBL/GenBank/DDBJ databases">
        <title>Genomic Encyclopedia of Type Strains, Phase IV (KMG-IV): sequencing the most valuable type-strain genomes for metagenomic binning, comparative biology and taxonomic classification.</title>
        <authorList>
            <person name="Goeker M."/>
        </authorList>
    </citation>
    <scope>NUCLEOTIDE SEQUENCE [LARGE SCALE GENOMIC DNA]</scope>
    <source>
        <strain evidence="11 12">DSM 21945</strain>
    </source>
</reference>
<dbReference type="EC" id="5.4.99.26" evidence="5"/>
<evidence type="ECO:0000259" key="10">
    <source>
        <dbReference type="Pfam" id="PF00849"/>
    </source>
</evidence>
<comment type="caution">
    <text evidence="11">The sequence shown here is derived from an EMBL/GenBank/DDBJ whole genome shotgun (WGS) entry which is preliminary data.</text>
</comment>
<dbReference type="Pfam" id="PF00849">
    <property type="entry name" value="PseudoU_synth_2"/>
    <property type="match status" value="1"/>
</dbReference>
<dbReference type="GO" id="GO:0003723">
    <property type="term" value="F:RNA binding"/>
    <property type="evidence" value="ECO:0007669"/>
    <property type="project" value="InterPro"/>
</dbReference>
<dbReference type="GO" id="GO:0000455">
    <property type="term" value="P:enzyme-directed rRNA pseudouridine synthesis"/>
    <property type="evidence" value="ECO:0007669"/>
    <property type="project" value="TreeGrafter"/>
</dbReference>
<dbReference type="InterPro" id="IPR020103">
    <property type="entry name" value="PsdUridine_synth_cat_dom_sf"/>
</dbReference>
<evidence type="ECO:0000256" key="4">
    <source>
        <dbReference type="ARBA" id="ARBA00037670"/>
    </source>
</evidence>
<dbReference type="Gene3D" id="3.30.2350.10">
    <property type="entry name" value="Pseudouridine synthase"/>
    <property type="match status" value="1"/>
</dbReference>
<dbReference type="PANTHER" id="PTHR21600">
    <property type="entry name" value="MITOCHONDRIAL RNA PSEUDOURIDINE SYNTHASE"/>
    <property type="match status" value="1"/>
</dbReference>
<dbReference type="EMBL" id="RJUL01000003">
    <property type="protein sequence ID" value="ROQ28484.1"/>
    <property type="molecule type" value="Genomic_DNA"/>
</dbReference>
<feature type="domain" description="Pseudouridine synthase RsuA/RluA-like" evidence="10">
    <location>
        <begin position="11"/>
        <end position="170"/>
    </location>
</feature>
<gene>
    <name evidence="11" type="ORF">EDC28_10377</name>
</gene>
<name>A0A3N1P900_9GAMM</name>
<dbReference type="PANTHER" id="PTHR21600:SF56">
    <property type="entry name" value="TRNA PSEUDOURIDINE SYNTHASE C"/>
    <property type="match status" value="1"/>
</dbReference>
<dbReference type="AlphaFoldDB" id="A0A3N1P900"/>
<dbReference type="PROSITE" id="PS01129">
    <property type="entry name" value="PSI_RLU"/>
    <property type="match status" value="1"/>
</dbReference>
<evidence type="ECO:0000256" key="6">
    <source>
        <dbReference type="ARBA" id="ARBA00040675"/>
    </source>
</evidence>
<dbReference type="NCBIfam" id="NF008321">
    <property type="entry name" value="PRK11112.1"/>
    <property type="match status" value="1"/>
</dbReference>
<comment type="catalytic activity">
    <reaction evidence="3">
        <text>uridine(65) in tRNA = pseudouridine(65) in tRNA</text>
        <dbReference type="Rhea" id="RHEA:42536"/>
        <dbReference type="Rhea" id="RHEA-COMP:10103"/>
        <dbReference type="Rhea" id="RHEA-COMP:10104"/>
        <dbReference type="ChEBI" id="CHEBI:65314"/>
        <dbReference type="ChEBI" id="CHEBI:65315"/>
        <dbReference type="EC" id="5.4.99.26"/>
    </reaction>
</comment>
<dbReference type="InterPro" id="IPR006224">
    <property type="entry name" value="PsdUridine_synth_RluA-like_CS"/>
</dbReference>
<keyword evidence="2" id="KW-0413">Isomerase</keyword>